<keyword evidence="1" id="KW-0347">Helicase</keyword>
<proteinExistence type="inferred from homology"/>
<keyword evidence="1" id="KW-0378">Hydrolase</keyword>
<evidence type="ECO:0000313" key="3">
    <source>
        <dbReference type="EMBL" id="OWF43123.1"/>
    </source>
</evidence>
<dbReference type="EC" id="5.6.2.3" evidence="1"/>
<dbReference type="GO" id="GO:0005524">
    <property type="term" value="F:ATP binding"/>
    <property type="evidence" value="ECO:0007669"/>
    <property type="project" value="UniProtKB-KW"/>
</dbReference>
<dbReference type="GO" id="GO:0000723">
    <property type="term" value="P:telomere maintenance"/>
    <property type="evidence" value="ECO:0007669"/>
    <property type="project" value="InterPro"/>
</dbReference>
<comment type="caution">
    <text evidence="3">The sequence shown here is derived from an EMBL/GenBank/DDBJ whole genome shotgun (WGS) entry which is preliminary data.</text>
</comment>
<comment type="catalytic activity">
    <reaction evidence="1">
        <text>ATP + H2O = ADP + phosphate + H(+)</text>
        <dbReference type="Rhea" id="RHEA:13065"/>
        <dbReference type="ChEBI" id="CHEBI:15377"/>
        <dbReference type="ChEBI" id="CHEBI:15378"/>
        <dbReference type="ChEBI" id="CHEBI:30616"/>
        <dbReference type="ChEBI" id="CHEBI:43474"/>
        <dbReference type="ChEBI" id="CHEBI:456216"/>
        <dbReference type="EC" id="5.6.2.3"/>
    </reaction>
</comment>
<dbReference type="InterPro" id="IPR027417">
    <property type="entry name" value="P-loop_NTPase"/>
</dbReference>
<dbReference type="GO" id="GO:0043139">
    <property type="term" value="F:5'-3' DNA helicase activity"/>
    <property type="evidence" value="ECO:0007669"/>
    <property type="project" value="UniProtKB-EC"/>
</dbReference>
<keyword evidence="1" id="KW-0227">DNA damage</keyword>
<feature type="domain" description="DNA helicase Pif1-like DEAD-box helicase" evidence="2">
    <location>
        <begin position="35"/>
        <end position="196"/>
    </location>
</feature>
<comment type="cofactor">
    <cofactor evidence="1">
        <name>Mg(2+)</name>
        <dbReference type="ChEBI" id="CHEBI:18420"/>
    </cofactor>
</comment>
<gene>
    <name evidence="3" type="ORF">KP79_PYT01917</name>
</gene>
<dbReference type="SUPFAM" id="SSF52540">
    <property type="entry name" value="P-loop containing nucleoside triphosphate hydrolases"/>
    <property type="match status" value="1"/>
</dbReference>
<dbReference type="GO" id="GO:0016887">
    <property type="term" value="F:ATP hydrolysis activity"/>
    <property type="evidence" value="ECO:0007669"/>
    <property type="project" value="RHEA"/>
</dbReference>
<reference evidence="3 4" key="1">
    <citation type="journal article" date="2017" name="Nat. Ecol. Evol.">
        <title>Scallop genome provides insights into evolution of bilaterian karyotype and development.</title>
        <authorList>
            <person name="Wang S."/>
            <person name="Zhang J."/>
            <person name="Jiao W."/>
            <person name="Li J."/>
            <person name="Xun X."/>
            <person name="Sun Y."/>
            <person name="Guo X."/>
            <person name="Huan P."/>
            <person name="Dong B."/>
            <person name="Zhang L."/>
            <person name="Hu X."/>
            <person name="Sun X."/>
            <person name="Wang J."/>
            <person name="Zhao C."/>
            <person name="Wang Y."/>
            <person name="Wang D."/>
            <person name="Huang X."/>
            <person name="Wang R."/>
            <person name="Lv J."/>
            <person name="Li Y."/>
            <person name="Zhang Z."/>
            <person name="Liu B."/>
            <person name="Lu W."/>
            <person name="Hui Y."/>
            <person name="Liang J."/>
            <person name="Zhou Z."/>
            <person name="Hou R."/>
            <person name="Li X."/>
            <person name="Liu Y."/>
            <person name="Li H."/>
            <person name="Ning X."/>
            <person name="Lin Y."/>
            <person name="Zhao L."/>
            <person name="Xing Q."/>
            <person name="Dou J."/>
            <person name="Li Y."/>
            <person name="Mao J."/>
            <person name="Guo H."/>
            <person name="Dou H."/>
            <person name="Li T."/>
            <person name="Mu C."/>
            <person name="Jiang W."/>
            <person name="Fu Q."/>
            <person name="Fu X."/>
            <person name="Miao Y."/>
            <person name="Liu J."/>
            <person name="Yu Q."/>
            <person name="Li R."/>
            <person name="Liao H."/>
            <person name="Li X."/>
            <person name="Kong Y."/>
            <person name="Jiang Z."/>
            <person name="Chourrout D."/>
            <person name="Li R."/>
            <person name="Bao Z."/>
        </authorList>
    </citation>
    <scope>NUCLEOTIDE SEQUENCE [LARGE SCALE GENOMIC DNA]</scope>
    <source>
        <strain evidence="3 4">PY_sf001</strain>
    </source>
</reference>
<dbReference type="Pfam" id="PF05970">
    <property type="entry name" value="PIF1"/>
    <property type="match status" value="1"/>
</dbReference>
<evidence type="ECO:0000259" key="2">
    <source>
        <dbReference type="Pfam" id="PF05970"/>
    </source>
</evidence>
<dbReference type="OrthoDB" id="10050764at2759"/>
<organism evidence="3 4">
    <name type="scientific">Mizuhopecten yessoensis</name>
    <name type="common">Japanese scallop</name>
    <name type="synonym">Patinopecten yessoensis</name>
    <dbReference type="NCBI Taxonomy" id="6573"/>
    <lineage>
        <taxon>Eukaryota</taxon>
        <taxon>Metazoa</taxon>
        <taxon>Spiralia</taxon>
        <taxon>Lophotrochozoa</taxon>
        <taxon>Mollusca</taxon>
        <taxon>Bivalvia</taxon>
        <taxon>Autobranchia</taxon>
        <taxon>Pteriomorphia</taxon>
        <taxon>Pectinida</taxon>
        <taxon>Pectinoidea</taxon>
        <taxon>Pectinidae</taxon>
        <taxon>Mizuhopecten</taxon>
    </lineage>
</organism>
<name>A0A210Q2Z4_MIZYE</name>
<dbReference type="EMBL" id="NEDP02005162">
    <property type="protein sequence ID" value="OWF43123.1"/>
    <property type="molecule type" value="Genomic_DNA"/>
</dbReference>
<dbReference type="InterPro" id="IPR010285">
    <property type="entry name" value="DNA_helicase_pif1-like_DEAD"/>
</dbReference>
<sequence length="244" mass="28015">MTYDIKRNVLLYDRDRIQEKFTKFGYLMFCLYLCYRKILQEIIQKEDSKNVAVTATTGMASLHLGSNATTLHHWAGILDGRHSIEKLQELFDNDDSYSEAKKRIQITKCLIIDEISMLSAKIFNMVESVCRLVKKNNQAFGGIQVLVSGDFKQLPPVPNYRLGDEGKYCFESEIFQQTFHHHINLPKVMRQHEEDLIKAVNELCNGSPSAETLQLMKSLDRPLDPGDDHTEIVSFLEQTLMPAL</sequence>
<evidence type="ECO:0000313" key="4">
    <source>
        <dbReference type="Proteomes" id="UP000242188"/>
    </source>
</evidence>
<dbReference type="Proteomes" id="UP000242188">
    <property type="component" value="Unassembled WGS sequence"/>
</dbReference>
<dbReference type="GO" id="GO:0006310">
    <property type="term" value="P:DNA recombination"/>
    <property type="evidence" value="ECO:0007669"/>
    <property type="project" value="UniProtKB-KW"/>
</dbReference>
<keyword evidence="1" id="KW-0233">DNA recombination</keyword>
<keyword evidence="1" id="KW-0234">DNA repair</keyword>
<dbReference type="PANTHER" id="PTHR47642:SF5">
    <property type="entry name" value="ATP-DEPENDENT DNA HELICASE"/>
    <property type="match status" value="1"/>
</dbReference>
<dbReference type="Gene3D" id="3.40.50.300">
    <property type="entry name" value="P-loop containing nucleotide triphosphate hydrolases"/>
    <property type="match status" value="1"/>
</dbReference>
<comment type="similarity">
    <text evidence="1">Belongs to the helicase family.</text>
</comment>
<dbReference type="AlphaFoldDB" id="A0A210Q2Z4"/>
<accession>A0A210Q2Z4</accession>
<keyword evidence="1" id="KW-0067">ATP-binding</keyword>
<dbReference type="GO" id="GO:0006281">
    <property type="term" value="P:DNA repair"/>
    <property type="evidence" value="ECO:0007669"/>
    <property type="project" value="UniProtKB-KW"/>
</dbReference>
<keyword evidence="4" id="KW-1185">Reference proteome</keyword>
<dbReference type="PANTHER" id="PTHR47642">
    <property type="entry name" value="ATP-DEPENDENT DNA HELICASE"/>
    <property type="match status" value="1"/>
</dbReference>
<evidence type="ECO:0000256" key="1">
    <source>
        <dbReference type="RuleBase" id="RU363044"/>
    </source>
</evidence>
<dbReference type="InterPro" id="IPR051055">
    <property type="entry name" value="PIF1_helicase"/>
</dbReference>
<dbReference type="STRING" id="6573.A0A210Q2Z4"/>
<protein>
    <recommendedName>
        <fullName evidence="1">ATP-dependent DNA helicase</fullName>
        <ecNumber evidence="1">5.6.2.3</ecNumber>
    </recommendedName>
</protein>
<keyword evidence="1" id="KW-0547">Nucleotide-binding</keyword>